<comment type="caution">
    <text evidence="2">The sequence shown here is derived from an EMBL/GenBank/DDBJ whole genome shotgun (WGS) entry which is preliminary data.</text>
</comment>
<feature type="transmembrane region" description="Helical" evidence="1">
    <location>
        <begin position="42"/>
        <end position="65"/>
    </location>
</feature>
<dbReference type="OrthoDB" id="8797203at2"/>
<keyword evidence="3" id="KW-1185">Reference proteome</keyword>
<organism evidence="2 3">
    <name type="scientific">Pseudothauera nasutitermitis</name>
    <dbReference type="NCBI Taxonomy" id="2565930"/>
    <lineage>
        <taxon>Bacteria</taxon>
        <taxon>Pseudomonadati</taxon>
        <taxon>Pseudomonadota</taxon>
        <taxon>Betaproteobacteria</taxon>
        <taxon>Rhodocyclales</taxon>
        <taxon>Zoogloeaceae</taxon>
        <taxon>Pseudothauera</taxon>
    </lineage>
</organism>
<dbReference type="RefSeq" id="WP_136348797.1">
    <property type="nucleotide sequence ID" value="NZ_SSOC01000005.1"/>
</dbReference>
<reference evidence="2 3" key="1">
    <citation type="submission" date="2019-04" db="EMBL/GenBank/DDBJ databases">
        <title>Azoarcus nasutitermitis sp. nov. isolated from termite nest.</title>
        <authorList>
            <person name="Lin S.-Y."/>
            <person name="Hameed A."/>
            <person name="Hsu Y.-H."/>
            <person name="Young C.-C."/>
        </authorList>
    </citation>
    <scope>NUCLEOTIDE SEQUENCE [LARGE SCALE GENOMIC DNA]</scope>
    <source>
        <strain evidence="2 3">CC-YHH838</strain>
    </source>
</reference>
<accession>A0A4S4AUM6</accession>
<name>A0A4S4AUM6_9RHOO</name>
<feature type="transmembrane region" description="Helical" evidence="1">
    <location>
        <begin position="104"/>
        <end position="122"/>
    </location>
</feature>
<keyword evidence="1" id="KW-0472">Membrane</keyword>
<feature type="transmembrane region" description="Helical" evidence="1">
    <location>
        <begin position="72"/>
        <end position="92"/>
    </location>
</feature>
<keyword evidence="1" id="KW-0812">Transmembrane</keyword>
<evidence type="ECO:0000313" key="2">
    <source>
        <dbReference type="EMBL" id="THF63636.1"/>
    </source>
</evidence>
<evidence type="ECO:0000256" key="1">
    <source>
        <dbReference type="SAM" id="Phobius"/>
    </source>
</evidence>
<keyword evidence="1" id="KW-1133">Transmembrane helix</keyword>
<protein>
    <recommendedName>
        <fullName evidence="4">Protoporphyrinogen IX oxidase</fullName>
    </recommendedName>
</protein>
<proteinExistence type="predicted"/>
<dbReference type="EMBL" id="SSOC01000005">
    <property type="protein sequence ID" value="THF63636.1"/>
    <property type="molecule type" value="Genomic_DNA"/>
</dbReference>
<sequence length="126" mass="13280">MYLAFKHIHLATAVLSLLLAFVWTLAAWRAASAPGGQPGKVRVFYILDQAAAGLAGLSGLLVTLVGPWKLMLFPYIGLVAFIGHGLAAGAAWRTLMSGRKAVPKTALILQNLALLLAAYVMAAKPI</sequence>
<dbReference type="Proteomes" id="UP000308430">
    <property type="component" value="Unassembled WGS sequence"/>
</dbReference>
<evidence type="ECO:0000313" key="3">
    <source>
        <dbReference type="Proteomes" id="UP000308430"/>
    </source>
</evidence>
<dbReference type="AlphaFoldDB" id="A0A4S4AUM6"/>
<gene>
    <name evidence="2" type="ORF">E6C76_13660</name>
</gene>
<evidence type="ECO:0008006" key="4">
    <source>
        <dbReference type="Google" id="ProtNLM"/>
    </source>
</evidence>